<dbReference type="EMBL" id="GBRH01280575">
    <property type="protein sequence ID" value="JAD17320.1"/>
    <property type="molecule type" value="Transcribed_RNA"/>
</dbReference>
<proteinExistence type="predicted"/>
<dbReference type="EMBL" id="GBRH01189440">
    <property type="protein sequence ID" value="JAE08456.1"/>
    <property type="molecule type" value="Transcribed_RNA"/>
</dbReference>
<organism evidence="1">
    <name type="scientific">Arundo donax</name>
    <name type="common">Giant reed</name>
    <name type="synonym">Donax arundinaceus</name>
    <dbReference type="NCBI Taxonomy" id="35708"/>
    <lineage>
        <taxon>Eukaryota</taxon>
        <taxon>Viridiplantae</taxon>
        <taxon>Streptophyta</taxon>
        <taxon>Embryophyta</taxon>
        <taxon>Tracheophyta</taxon>
        <taxon>Spermatophyta</taxon>
        <taxon>Magnoliopsida</taxon>
        <taxon>Liliopsida</taxon>
        <taxon>Poales</taxon>
        <taxon>Poaceae</taxon>
        <taxon>PACMAD clade</taxon>
        <taxon>Arundinoideae</taxon>
        <taxon>Arundineae</taxon>
        <taxon>Arundo</taxon>
    </lineage>
</organism>
<accession>A0A0A8XXC2</accession>
<dbReference type="AlphaFoldDB" id="A0A0A8XXC2"/>
<protein>
    <submittedName>
        <fullName evidence="1">Uncharacterized protein</fullName>
    </submittedName>
</protein>
<evidence type="ECO:0000313" key="1">
    <source>
        <dbReference type="EMBL" id="JAD17320.1"/>
    </source>
</evidence>
<reference evidence="1" key="2">
    <citation type="journal article" date="2015" name="Data Brief">
        <title>Shoot transcriptome of the giant reed, Arundo donax.</title>
        <authorList>
            <person name="Barrero R.A."/>
            <person name="Guerrero F.D."/>
            <person name="Moolhuijzen P."/>
            <person name="Goolsby J.A."/>
            <person name="Tidwell J."/>
            <person name="Bellgard S.E."/>
            <person name="Bellgard M.I."/>
        </authorList>
    </citation>
    <scope>NUCLEOTIDE SEQUENCE</scope>
    <source>
        <tissue evidence="1">Shoot tissue taken approximately 20 cm above the soil surface</tissue>
    </source>
</reference>
<reference evidence="1" key="1">
    <citation type="submission" date="2014-09" db="EMBL/GenBank/DDBJ databases">
        <authorList>
            <person name="Magalhaes I.L.F."/>
            <person name="Oliveira U."/>
            <person name="Santos F.R."/>
            <person name="Vidigal T.H.D.A."/>
            <person name="Brescovit A.D."/>
            <person name="Santos A.J."/>
        </authorList>
    </citation>
    <scope>NUCLEOTIDE SEQUENCE</scope>
    <source>
        <tissue evidence="1">Shoot tissue taken approximately 20 cm above the soil surface</tissue>
    </source>
</reference>
<sequence length="36" mass="4454">MEVCKPFKVVLQKRRQVTLPDLSHAYKLYRREDRLH</sequence>
<name>A0A0A8XXC2_ARUDO</name>